<feature type="transmembrane region" description="Helical" evidence="8">
    <location>
        <begin position="334"/>
        <end position="353"/>
    </location>
</feature>
<dbReference type="STRING" id="29571.SAMN05878437_2818"/>
<comment type="subcellular location">
    <subcellularLocation>
        <location evidence="1">Cell inner membrane</location>
        <topology evidence="1">Multi-pass membrane protein</topology>
    </subcellularLocation>
</comment>
<dbReference type="OrthoDB" id="9757904at2"/>
<proteinExistence type="predicted"/>
<accession>A0A1M7IJZ0</accession>
<feature type="transmembrane region" description="Helical" evidence="8">
    <location>
        <begin position="909"/>
        <end position="934"/>
    </location>
</feature>
<evidence type="ECO:0000256" key="7">
    <source>
        <dbReference type="ARBA" id="ARBA00023136"/>
    </source>
</evidence>
<dbReference type="InterPro" id="IPR027463">
    <property type="entry name" value="AcrB_DN_DC_subdom"/>
</dbReference>
<protein>
    <submittedName>
        <fullName evidence="9">Multidrug efflux pump</fullName>
    </submittedName>
</protein>
<dbReference type="GO" id="GO:0042910">
    <property type="term" value="F:xenobiotic transmembrane transporter activity"/>
    <property type="evidence" value="ECO:0007669"/>
    <property type="project" value="TreeGrafter"/>
</dbReference>
<keyword evidence="5 8" id="KW-0812">Transmembrane</keyword>
<keyword evidence="7 8" id="KW-0472">Membrane</keyword>
<gene>
    <name evidence="9" type="ORF">SAMN05878437_2818</name>
</gene>
<reference evidence="9 10" key="1">
    <citation type="submission" date="2016-11" db="EMBL/GenBank/DDBJ databases">
        <authorList>
            <person name="Jaros S."/>
            <person name="Januszkiewicz K."/>
            <person name="Wedrychowicz H."/>
        </authorList>
    </citation>
    <scope>NUCLEOTIDE SEQUENCE [LARGE SCALE GENOMIC DNA]</scope>
    <source>
        <strain evidence="9 10">ACAM 12</strain>
    </source>
</reference>
<dbReference type="Gene3D" id="3.30.70.1320">
    <property type="entry name" value="Multidrug efflux transporter AcrB pore domain like"/>
    <property type="match status" value="1"/>
</dbReference>
<feature type="transmembrane region" description="Helical" evidence="8">
    <location>
        <begin position="986"/>
        <end position="1014"/>
    </location>
</feature>
<feature type="transmembrane region" description="Helical" evidence="8">
    <location>
        <begin position="525"/>
        <end position="544"/>
    </location>
</feature>
<dbReference type="Pfam" id="PF00873">
    <property type="entry name" value="ACR_tran"/>
    <property type="match status" value="1"/>
</dbReference>
<dbReference type="SUPFAM" id="SSF82714">
    <property type="entry name" value="Multidrug efflux transporter AcrB TolC docking domain, DN and DC subdomains"/>
    <property type="match status" value="2"/>
</dbReference>
<dbReference type="Proteomes" id="UP000190911">
    <property type="component" value="Chromosome I"/>
</dbReference>
<evidence type="ECO:0000256" key="8">
    <source>
        <dbReference type="SAM" id="Phobius"/>
    </source>
</evidence>
<feature type="transmembrane region" description="Helical" evidence="8">
    <location>
        <begin position="856"/>
        <end position="876"/>
    </location>
</feature>
<dbReference type="EMBL" id="LT670847">
    <property type="protein sequence ID" value="SHM41030.1"/>
    <property type="molecule type" value="Genomic_DNA"/>
</dbReference>
<evidence type="ECO:0000256" key="6">
    <source>
        <dbReference type="ARBA" id="ARBA00022989"/>
    </source>
</evidence>
<dbReference type="AlphaFoldDB" id="A0A1M7IJZ0"/>
<evidence type="ECO:0000256" key="5">
    <source>
        <dbReference type="ARBA" id="ARBA00022692"/>
    </source>
</evidence>
<dbReference type="SUPFAM" id="SSF82866">
    <property type="entry name" value="Multidrug efflux transporter AcrB transmembrane domain"/>
    <property type="match status" value="2"/>
</dbReference>
<dbReference type="Gene3D" id="3.30.70.1430">
    <property type="entry name" value="Multidrug efflux transporter AcrB pore domain"/>
    <property type="match status" value="2"/>
</dbReference>
<dbReference type="FunFam" id="1.20.1640.10:FF:000001">
    <property type="entry name" value="Efflux pump membrane transporter"/>
    <property type="match status" value="1"/>
</dbReference>
<feature type="transmembrane region" description="Helical" evidence="8">
    <location>
        <begin position="12"/>
        <end position="29"/>
    </location>
</feature>
<dbReference type="SUPFAM" id="SSF82693">
    <property type="entry name" value="Multidrug efflux transporter AcrB pore domain, PN1, PN2, PC1 and PC2 subdomains"/>
    <property type="match status" value="3"/>
</dbReference>
<dbReference type="PANTHER" id="PTHR32063">
    <property type="match status" value="1"/>
</dbReference>
<sequence>MRLSDISVERPVLATVLAALIVAFGLLALERLPLQEYPSIDPPVVSIDTRYPGASASIVESRITEVLEDRIAGVAGIEVISSSSSDGRSSISVEFSLAMDIDAAANDIRDRISGSLDNLPEEADPPEVQKADANSDVVLWLSLTGDDYTTAELTDYADRYLVDQLSVLPGVAQVRVGGGREYAMRVWLDANALAARRLTVNDVEQSLRNENVELPGGAIESRERQFIVRLPRSFTSADDFRALALGEADNGYLIRLGDVARVEIGAVEERTIFRSNGESMVGLGLMKQSTANVLEISKAARSTLAPLQETLPQGMTLALNFDASTFVAGAIREVAITLFISIGLVVAVIFLFLGNLRTTLIPAVTVPIALIGAFGALALMSFTVNLLTLLALVLAIGLIVDDAIVVLENIHRRMQDYGETPLVAAWRGARQIAFAVIATTLVLIAVFVPLGFLQGDIGRLFSEFALTLAAAVAVSSVLALTLTPMMASKILKTDMHDGRLARGVHRTLGKSQHVYRRLLQHTLRMRLVVVALFVVIIGGIAWLAQTLPTEYTPQEDRGSFYIIVSGPPGATYDYMLDYMDEIEARLLPLVDKGEVERLLVRAPMGWGNIENFNSGFVIVNLTDWGERRSVWPIMQDVRETLHGLPGVRAFPVMSQGFGGSAGKPVQYVLGGSSYEELAEWRDTLMAYIRDDNPRLLGLKSDFEENQPQLRVNIDYPRAAALGVTVNEIGRTLETLLGGRSVTRYVENGEEYDVILEGEQGARPSPRSLESLYIRSARSDELISLASLVSLTDTAGPSTLSRYNRLRAITLEANLAEGYSLGEALDYLDRTVAEVLPDAAQTDVKGASRDYQEASGATAFLLGVGVLVVFLVLAAQFESFIHPLIIMFTVPLAIIGALLALYLSGQTLNIYSQVGLVMLVGLATKNGILIVEFVNQLRDQGMAFNEALVEASITRLRPILMTAITTMAGAVPLVLSSGPGANSRLVIGTVIIAGVGAATVFTLFVVPVAYAMLAGKSGSPGAVKRKLDFELGRHEPPEDI</sequence>
<organism evidence="9 10">
    <name type="scientific">Vreelandella subglaciescola</name>
    <dbReference type="NCBI Taxonomy" id="29571"/>
    <lineage>
        <taxon>Bacteria</taxon>
        <taxon>Pseudomonadati</taxon>
        <taxon>Pseudomonadota</taxon>
        <taxon>Gammaproteobacteria</taxon>
        <taxon>Oceanospirillales</taxon>
        <taxon>Halomonadaceae</taxon>
        <taxon>Vreelandella</taxon>
    </lineage>
</organism>
<name>A0A1M7IJZ0_9GAMM</name>
<feature type="transmembrane region" description="Helical" evidence="8">
    <location>
        <begin position="955"/>
        <end position="974"/>
    </location>
</feature>
<feature type="transmembrane region" description="Helical" evidence="8">
    <location>
        <begin position="883"/>
        <end position="903"/>
    </location>
</feature>
<dbReference type="Gene3D" id="1.20.1640.10">
    <property type="entry name" value="Multidrug efflux transporter AcrB transmembrane domain"/>
    <property type="match status" value="2"/>
</dbReference>
<evidence type="ECO:0000256" key="2">
    <source>
        <dbReference type="ARBA" id="ARBA00022448"/>
    </source>
</evidence>
<dbReference type="InterPro" id="IPR001036">
    <property type="entry name" value="Acrflvin-R"/>
</dbReference>
<keyword evidence="3" id="KW-1003">Cell membrane</keyword>
<keyword evidence="2" id="KW-0813">Transport</keyword>
<dbReference type="InParanoid" id="A0A1M7IJZ0"/>
<evidence type="ECO:0000256" key="4">
    <source>
        <dbReference type="ARBA" id="ARBA00022519"/>
    </source>
</evidence>
<keyword evidence="6 8" id="KW-1133">Transmembrane helix</keyword>
<feature type="transmembrane region" description="Helical" evidence="8">
    <location>
        <begin position="464"/>
        <end position="482"/>
    </location>
</feature>
<dbReference type="Gene3D" id="3.30.2090.10">
    <property type="entry name" value="Multidrug efflux transporter AcrB TolC docking domain, DN and DC subdomains"/>
    <property type="match status" value="2"/>
</dbReference>
<dbReference type="Gene3D" id="3.30.70.1440">
    <property type="entry name" value="Multidrug efflux transporter AcrB pore domain"/>
    <property type="match status" value="1"/>
</dbReference>
<dbReference type="PRINTS" id="PR00702">
    <property type="entry name" value="ACRIFLAVINRP"/>
</dbReference>
<feature type="transmembrane region" description="Helical" evidence="8">
    <location>
        <begin position="360"/>
        <end position="380"/>
    </location>
</feature>
<dbReference type="GO" id="GO:0005886">
    <property type="term" value="C:plasma membrane"/>
    <property type="evidence" value="ECO:0007669"/>
    <property type="project" value="UniProtKB-SubCell"/>
</dbReference>
<feature type="transmembrane region" description="Helical" evidence="8">
    <location>
        <begin position="432"/>
        <end position="452"/>
    </location>
</feature>
<keyword evidence="4" id="KW-0997">Cell inner membrane</keyword>
<evidence type="ECO:0000313" key="10">
    <source>
        <dbReference type="Proteomes" id="UP000190911"/>
    </source>
</evidence>
<evidence type="ECO:0000313" key="9">
    <source>
        <dbReference type="EMBL" id="SHM41030.1"/>
    </source>
</evidence>
<evidence type="ECO:0000256" key="1">
    <source>
        <dbReference type="ARBA" id="ARBA00004429"/>
    </source>
</evidence>
<feature type="transmembrane region" description="Helical" evidence="8">
    <location>
        <begin position="386"/>
        <end position="407"/>
    </location>
</feature>
<dbReference type="PANTHER" id="PTHR32063:SF14">
    <property type="entry name" value="BLL4319 PROTEIN"/>
    <property type="match status" value="1"/>
</dbReference>
<dbReference type="RefSeq" id="WP_079554593.1">
    <property type="nucleotide sequence ID" value="NZ_LT670847.1"/>
</dbReference>
<evidence type="ECO:0000256" key="3">
    <source>
        <dbReference type="ARBA" id="ARBA00022475"/>
    </source>
</evidence>
<keyword evidence="10" id="KW-1185">Reference proteome</keyword>